<evidence type="ECO:0000313" key="3">
    <source>
        <dbReference type="Proteomes" id="UP000260665"/>
    </source>
</evidence>
<feature type="region of interest" description="Disordered" evidence="1">
    <location>
        <begin position="1"/>
        <end position="35"/>
    </location>
</feature>
<dbReference type="Proteomes" id="UP000260665">
    <property type="component" value="Unassembled WGS sequence"/>
</dbReference>
<sequence length="168" mass="19065">MSAPHTNNQTTLRYSPRPLSTYTKTTGNTSFGPSTSRLLTTPEAWNLAYLSHDYDVRIQPLDPHFTVHINRTVRFRLDGSGSDLVSTQLDGLFGSLLNQPAPRFVYLLRQHPALTQLPMYVAYGDAWLETLAQRERLCCAEMPYSEVEEPVTLDLRAAQDVLRRIGKR</sequence>
<keyword evidence="3" id="KW-1185">Reference proteome</keyword>
<accession>A0A3E1R5X0</accession>
<dbReference type="RefSeq" id="WP_117180312.1">
    <property type="nucleotide sequence ID" value="NZ_QFZK01000032.1"/>
</dbReference>
<name>A0A3E1R5X0_9BURK</name>
<evidence type="ECO:0000256" key="1">
    <source>
        <dbReference type="SAM" id="MobiDB-lite"/>
    </source>
</evidence>
<evidence type="ECO:0000313" key="2">
    <source>
        <dbReference type="EMBL" id="RFO94734.1"/>
    </source>
</evidence>
<reference evidence="2 3" key="1">
    <citation type="submission" date="2018-05" db="EMBL/GenBank/DDBJ databases">
        <title>Rhodoferax soyangensis sp.nov., isolated from an oligotrophic freshwater lake.</title>
        <authorList>
            <person name="Park M."/>
        </authorList>
    </citation>
    <scope>NUCLEOTIDE SEQUENCE [LARGE SCALE GENOMIC DNA]</scope>
    <source>
        <strain evidence="2 3">IMCC26218</strain>
    </source>
</reference>
<dbReference type="OrthoDB" id="8912460at2"/>
<dbReference type="EMBL" id="QFZK01000032">
    <property type="protein sequence ID" value="RFO94734.1"/>
    <property type="molecule type" value="Genomic_DNA"/>
</dbReference>
<protein>
    <submittedName>
        <fullName evidence="2">Uncharacterized protein</fullName>
    </submittedName>
</protein>
<gene>
    <name evidence="2" type="ORF">DIC66_21900</name>
</gene>
<proteinExistence type="predicted"/>
<organism evidence="2 3">
    <name type="scientific">Rhodoferax lacus</name>
    <dbReference type="NCBI Taxonomy" id="2184758"/>
    <lineage>
        <taxon>Bacteria</taxon>
        <taxon>Pseudomonadati</taxon>
        <taxon>Pseudomonadota</taxon>
        <taxon>Betaproteobacteria</taxon>
        <taxon>Burkholderiales</taxon>
        <taxon>Comamonadaceae</taxon>
        <taxon>Rhodoferax</taxon>
    </lineage>
</organism>
<dbReference type="AlphaFoldDB" id="A0A3E1R5X0"/>
<comment type="caution">
    <text evidence="2">The sequence shown here is derived from an EMBL/GenBank/DDBJ whole genome shotgun (WGS) entry which is preliminary data.</text>
</comment>